<evidence type="ECO:0000313" key="4">
    <source>
        <dbReference type="RefSeq" id="XP_029642819.1"/>
    </source>
</evidence>
<evidence type="ECO:0000313" key="5">
    <source>
        <dbReference type="RefSeq" id="XP_029642820.1"/>
    </source>
</evidence>
<feature type="region of interest" description="Disordered" evidence="2">
    <location>
        <begin position="754"/>
        <end position="776"/>
    </location>
</feature>
<sequence length="1087" mass="126721">MATELNSRFLSSSESDDFYEPRTYGHGVSSNNGDFNGRLSELADNLKDTTRNLKSLDHMLDTYKDIGHEQRSSIDKLRKDFDTTCDDIRDERYRQSSLSRIDQDYPNQPGYVHPQRKKKSAVHFADDLKKEVHSLHESVRDLSYNQRKFEDSLTEDRDHRDRFALETKRAMNALANSINHQTNSENKDSTSARVEKRLSAIQDELQVERQMLMEKQNKENLGSLSSELKQALQQHQNFLSTVQTNAAASVVPVAPAASHLAPTTHPSNNVQEMSTYKTQYLESEAQRHKIETELVNLRHRLDHSEGSRNTLQQVVEELQNHMKRSEQEKVQLQGQLHDQRLDEDTRERDRLKLLESEREKEKQRLDKELQELRQHLTNTVAVVAEMDNVRQNIHKSEQQRGQLSDHIELLTKDIENRDRQNAKILNQLRETVDKYEVAEHGRRQLESRVDDLSSRLTETTKHLDITKKELIETKRALEESLRKQDVLRGKTQEAIKQWKEKVLDLEKELDCNKHTSQQMMQRNEELIKELESSRVQHNEMVSQWDRAKRELTDALAVKANQEEQLRLKNIENNELKSLQMDLEKELKDRNSQIEKIEQELHQYQLKVSALQSEKDDMIEKLTAVESAHRLSQDHAQQLKYQLQEMSQAKADLSSQVNEIMDQRQDLRQENVNLEQRELHLKQQTEDLKIQMKENRENYFSTLESLKTELKETRAREARNNQMFTKHLNEVKAEHSASLHSLKFELAEERSVHKRTRQQCDQQRDENDQLHQNVSRLEEENNKLLTKLEKSFEDLKSKELLAADVKRIRDLEEQLYEAFSKMKKMEKNEMDYLGNISSSIDSVLHALKLQNASSPDNFKAEPSVSIAQQFDDPNLWVAEIKNKLCWLQCEIQLHNSQQKREPLKPAAQIMTDKSVKEPGTNKSSETPTTGAGMNFEGKKSGTPLKENMTQISDCVVKSQRTIPAAVTFSEKPLLEQRQHVIDEIEDFREIERGKIEKRYLKLQETMRSLQQELDLPVTAATEKHQENDLATLEKASTCTNHSNKKLTESQTDLTPSKQHSVNHLDFLLQAHSLSNEDFLNFLPEQSTH</sequence>
<dbReference type="InterPro" id="IPR026652">
    <property type="entry name" value="CEP128"/>
</dbReference>
<evidence type="ECO:0000256" key="1">
    <source>
        <dbReference type="SAM" id="Coils"/>
    </source>
</evidence>
<feature type="region of interest" description="Disordered" evidence="2">
    <location>
        <begin position="95"/>
        <end position="116"/>
    </location>
</feature>
<gene>
    <name evidence="4 5" type="primary">LOC115217310</name>
</gene>
<dbReference type="PANTHER" id="PTHR46657:SF1">
    <property type="entry name" value="CENTROSOMAL PROTEIN OF 128 KDA"/>
    <property type="match status" value="1"/>
</dbReference>
<feature type="region of interest" description="Disordered" evidence="2">
    <location>
        <begin position="1031"/>
        <end position="1056"/>
    </location>
</feature>
<dbReference type="KEGG" id="osn:115217310"/>
<evidence type="ECO:0000256" key="2">
    <source>
        <dbReference type="SAM" id="MobiDB-lite"/>
    </source>
</evidence>
<feature type="compositionally biased region" description="Polar residues" evidence="2">
    <location>
        <begin position="1047"/>
        <end position="1056"/>
    </location>
</feature>
<dbReference type="RefSeq" id="XP_029642819.1">
    <property type="nucleotide sequence ID" value="XM_029786959.2"/>
</dbReference>
<keyword evidence="1" id="KW-0175">Coiled coil</keyword>
<dbReference type="PANTHER" id="PTHR46657">
    <property type="entry name" value="CENTROSOMAL PROTEIN OF 128 KDA"/>
    <property type="match status" value="1"/>
</dbReference>
<accession>A0A6P7SX71</accession>
<feature type="compositionally biased region" description="Polar residues" evidence="2">
    <location>
        <begin position="919"/>
        <end position="930"/>
    </location>
</feature>
<protein>
    <submittedName>
        <fullName evidence="4 5">Centrosomal protein of 128 kDa-like isoform X1</fullName>
    </submittedName>
</protein>
<feature type="region of interest" description="Disordered" evidence="2">
    <location>
        <begin position="321"/>
        <end position="344"/>
    </location>
</feature>
<dbReference type="GO" id="GO:0000922">
    <property type="term" value="C:spindle pole"/>
    <property type="evidence" value="ECO:0007669"/>
    <property type="project" value="TreeGrafter"/>
</dbReference>
<dbReference type="GO" id="GO:0005814">
    <property type="term" value="C:centriole"/>
    <property type="evidence" value="ECO:0007669"/>
    <property type="project" value="TreeGrafter"/>
</dbReference>
<dbReference type="RefSeq" id="XP_029642820.1">
    <property type="nucleotide sequence ID" value="XM_029786960.2"/>
</dbReference>
<keyword evidence="3" id="KW-1185">Reference proteome</keyword>
<dbReference type="Proteomes" id="UP000515154">
    <property type="component" value="Linkage group LG11"/>
</dbReference>
<organism evidence="3 5">
    <name type="scientific">Octopus sinensis</name>
    <name type="common">East Asian common octopus</name>
    <dbReference type="NCBI Taxonomy" id="2607531"/>
    <lineage>
        <taxon>Eukaryota</taxon>
        <taxon>Metazoa</taxon>
        <taxon>Spiralia</taxon>
        <taxon>Lophotrochozoa</taxon>
        <taxon>Mollusca</taxon>
        <taxon>Cephalopoda</taxon>
        <taxon>Coleoidea</taxon>
        <taxon>Octopodiformes</taxon>
        <taxon>Octopoda</taxon>
        <taxon>Incirrata</taxon>
        <taxon>Octopodidae</taxon>
        <taxon>Octopus</taxon>
    </lineage>
</organism>
<feature type="coiled-coil region" evidence="1">
    <location>
        <begin position="442"/>
        <end position="715"/>
    </location>
</feature>
<feature type="region of interest" description="Disordered" evidence="2">
    <location>
        <begin position="909"/>
        <end position="943"/>
    </location>
</feature>
<evidence type="ECO:0000313" key="3">
    <source>
        <dbReference type="Proteomes" id="UP000515154"/>
    </source>
</evidence>
<name>A0A6P7SX71_9MOLL</name>
<dbReference type="AlphaFoldDB" id="A0A6P7SX71"/>
<reference evidence="4 5" key="1">
    <citation type="submission" date="2025-08" db="UniProtKB">
        <authorList>
            <consortium name="RefSeq"/>
        </authorList>
    </citation>
    <scope>IDENTIFICATION</scope>
</reference>
<proteinExistence type="predicted"/>